<evidence type="ECO:0000313" key="3">
    <source>
        <dbReference type="Proteomes" id="UP000294947"/>
    </source>
</evidence>
<feature type="transmembrane region" description="Helical" evidence="1">
    <location>
        <begin position="47"/>
        <end position="67"/>
    </location>
</feature>
<dbReference type="Proteomes" id="UP000294947">
    <property type="component" value="Unassembled WGS sequence"/>
</dbReference>
<accession>A0A4R4YVR8</accession>
<keyword evidence="1" id="KW-0472">Membrane</keyword>
<keyword evidence="3" id="KW-1185">Reference proteome</keyword>
<comment type="caution">
    <text evidence="2">The sequence shown here is derived from an EMBL/GenBank/DDBJ whole genome shotgun (WGS) entry which is preliminary data.</text>
</comment>
<keyword evidence="1" id="KW-1133">Transmembrane helix</keyword>
<dbReference type="EMBL" id="SMKW01000030">
    <property type="protein sequence ID" value="TDD48439.1"/>
    <property type="molecule type" value="Genomic_DNA"/>
</dbReference>
<evidence type="ECO:0000256" key="1">
    <source>
        <dbReference type="SAM" id="Phobius"/>
    </source>
</evidence>
<dbReference type="RefSeq" id="WP_132488155.1">
    <property type="nucleotide sequence ID" value="NZ_SMKW01000030.1"/>
</dbReference>
<feature type="transmembrane region" description="Helical" evidence="1">
    <location>
        <begin position="73"/>
        <end position="97"/>
    </location>
</feature>
<keyword evidence="1" id="KW-0812">Transmembrane</keyword>
<evidence type="ECO:0000313" key="2">
    <source>
        <dbReference type="EMBL" id="TDD48439.1"/>
    </source>
</evidence>
<organism evidence="2 3">
    <name type="scientific">Saccharopolyspora elongata</name>
    <dbReference type="NCBI Taxonomy" id="2530387"/>
    <lineage>
        <taxon>Bacteria</taxon>
        <taxon>Bacillati</taxon>
        <taxon>Actinomycetota</taxon>
        <taxon>Actinomycetes</taxon>
        <taxon>Pseudonocardiales</taxon>
        <taxon>Pseudonocardiaceae</taxon>
        <taxon>Saccharopolyspora</taxon>
    </lineage>
</organism>
<protein>
    <submittedName>
        <fullName evidence="2">Uncharacterized protein</fullName>
    </submittedName>
</protein>
<sequence>MEQREPVEIKSAWAWAGFAALGALPAAIVTTWYGLHAVGSLWKKCDLVDASGGVVITFVVLPVALLLHVALGLVIPVGVVIGLAATVLAPVVVMGVAKAQIPPGYPTTCSELGNG</sequence>
<gene>
    <name evidence="2" type="ORF">E1288_22550</name>
</gene>
<name>A0A4R4YVR8_9PSEU</name>
<dbReference type="AlphaFoldDB" id="A0A4R4YVR8"/>
<feature type="transmembrane region" description="Helical" evidence="1">
    <location>
        <begin position="12"/>
        <end position="35"/>
    </location>
</feature>
<proteinExistence type="predicted"/>
<reference evidence="2 3" key="1">
    <citation type="submission" date="2019-03" db="EMBL/GenBank/DDBJ databases">
        <title>Draft genome sequences of novel Actinobacteria.</title>
        <authorList>
            <person name="Sahin N."/>
            <person name="Ay H."/>
            <person name="Saygin H."/>
        </authorList>
    </citation>
    <scope>NUCLEOTIDE SEQUENCE [LARGE SCALE GENOMIC DNA]</scope>
    <source>
        <strain evidence="2 3">7K502</strain>
    </source>
</reference>